<dbReference type="AlphaFoldDB" id="A0A5C5ZNQ9"/>
<evidence type="ECO:0000313" key="3">
    <source>
        <dbReference type="EMBL" id="TWT89154.1"/>
    </source>
</evidence>
<dbReference type="NCBIfam" id="TIGR02532">
    <property type="entry name" value="IV_pilin_GFxxxE"/>
    <property type="match status" value="1"/>
</dbReference>
<name>A0A5C5ZNQ9_9BACT</name>
<proteinExistence type="predicted"/>
<dbReference type="Proteomes" id="UP000316213">
    <property type="component" value="Unassembled WGS sequence"/>
</dbReference>
<keyword evidence="4" id="KW-1185">Reference proteome</keyword>
<protein>
    <submittedName>
        <fullName evidence="3">Type II secretion system protein G</fullName>
    </submittedName>
</protein>
<evidence type="ECO:0000259" key="2">
    <source>
        <dbReference type="Pfam" id="PF07596"/>
    </source>
</evidence>
<dbReference type="OrthoDB" id="241541at2"/>
<dbReference type="Pfam" id="PF07963">
    <property type="entry name" value="N_methyl"/>
    <property type="match status" value="1"/>
</dbReference>
<dbReference type="InterPro" id="IPR045584">
    <property type="entry name" value="Pilin-like"/>
</dbReference>
<evidence type="ECO:0000313" key="4">
    <source>
        <dbReference type="Proteomes" id="UP000316213"/>
    </source>
</evidence>
<comment type="caution">
    <text evidence="3">The sequence shown here is derived from an EMBL/GenBank/DDBJ whole genome shotgun (WGS) entry which is preliminary data.</text>
</comment>
<gene>
    <name evidence="3" type="primary">pulG_6</name>
    <name evidence="3" type="ORF">Pla100_57230</name>
</gene>
<feature type="domain" description="DUF1559" evidence="2">
    <location>
        <begin position="34"/>
        <end position="127"/>
    </location>
</feature>
<sequence>MKRTTSVSGFTLVELLVVIAIIGVLVGLLLPAVQAAREAARRMSCSNNFKQIGLGIHNYHSAYDQIPTHGTGNQPLIGAPASNSPNGPSQVWAASTISNRERLSSLVVISPFIEQQALWEQISNPMVGRTDGSTTTTPGTTAVPWVAFGPTPENINYIPWATDIKT</sequence>
<reference evidence="3 4" key="1">
    <citation type="submission" date="2019-02" db="EMBL/GenBank/DDBJ databases">
        <title>Deep-cultivation of Planctomycetes and their phenomic and genomic characterization uncovers novel biology.</title>
        <authorList>
            <person name="Wiegand S."/>
            <person name="Jogler M."/>
            <person name="Boedeker C."/>
            <person name="Pinto D."/>
            <person name="Vollmers J."/>
            <person name="Rivas-Marin E."/>
            <person name="Kohn T."/>
            <person name="Peeters S.H."/>
            <person name="Heuer A."/>
            <person name="Rast P."/>
            <person name="Oberbeckmann S."/>
            <person name="Bunk B."/>
            <person name="Jeske O."/>
            <person name="Meyerdierks A."/>
            <person name="Storesund J.E."/>
            <person name="Kallscheuer N."/>
            <person name="Luecker S."/>
            <person name="Lage O.M."/>
            <person name="Pohl T."/>
            <person name="Merkel B.J."/>
            <person name="Hornburger P."/>
            <person name="Mueller R.-W."/>
            <person name="Bruemmer F."/>
            <person name="Labrenz M."/>
            <person name="Spormann A.M."/>
            <person name="Op Den Camp H."/>
            <person name="Overmann J."/>
            <person name="Amann R."/>
            <person name="Jetten M.S.M."/>
            <person name="Mascher T."/>
            <person name="Medema M.H."/>
            <person name="Devos D.P."/>
            <person name="Kaster A.-K."/>
            <person name="Ovreas L."/>
            <person name="Rohde M."/>
            <person name="Galperin M.Y."/>
            <person name="Jogler C."/>
        </authorList>
    </citation>
    <scope>NUCLEOTIDE SEQUENCE [LARGE SCALE GENOMIC DNA]</scope>
    <source>
        <strain evidence="3 4">Pla100</strain>
    </source>
</reference>
<dbReference type="PROSITE" id="PS00409">
    <property type="entry name" value="PROKAR_NTER_METHYL"/>
    <property type="match status" value="1"/>
</dbReference>
<feature type="region of interest" description="Disordered" evidence="1">
    <location>
        <begin position="70"/>
        <end position="91"/>
    </location>
</feature>
<feature type="compositionally biased region" description="Polar residues" evidence="1">
    <location>
        <begin position="81"/>
        <end position="91"/>
    </location>
</feature>
<dbReference type="SUPFAM" id="SSF54523">
    <property type="entry name" value="Pili subunits"/>
    <property type="match status" value="1"/>
</dbReference>
<dbReference type="InterPro" id="IPR012902">
    <property type="entry name" value="N_methyl_site"/>
</dbReference>
<dbReference type="Pfam" id="PF07596">
    <property type="entry name" value="SBP_bac_10"/>
    <property type="match status" value="1"/>
</dbReference>
<dbReference type="InterPro" id="IPR011453">
    <property type="entry name" value="DUF1559"/>
</dbReference>
<dbReference type="PANTHER" id="PTHR30093:SF2">
    <property type="entry name" value="TYPE II SECRETION SYSTEM PROTEIN H"/>
    <property type="match status" value="1"/>
</dbReference>
<accession>A0A5C5ZNQ9</accession>
<organism evidence="3 4">
    <name type="scientific">Neorhodopirellula pilleata</name>
    <dbReference type="NCBI Taxonomy" id="2714738"/>
    <lineage>
        <taxon>Bacteria</taxon>
        <taxon>Pseudomonadati</taxon>
        <taxon>Planctomycetota</taxon>
        <taxon>Planctomycetia</taxon>
        <taxon>Pirellulales</taxon>
        <taxon>Pirellulaceae</taxon>
        <taxon>Neorhodopirellula</taxon>
    </lineage>
</organism>
<evidence type="ECO:0000256" key="1">
    <source>
        <dbReference type="SAM" id="MobiDB-lite"/>
    </source>
</evidence>
<dbReference type="Gene3D" id="3.30.700.10">
    <property type="entry name" value="Glycoprotein, Type 4 Pilin"/>
    <property type="match status" value="1"/>
</dbReference>
<dbReference type="PANTHER" id="PTHR30093">
    <property type="entry name" value="GENERAL SECRETION PATHWAY PROTEIN G"/>
    <property type="match status" value="1"/>
</dbReference>
<dbReference type="EMBL" id="SJPM01000021">
    <property type="protein sequence ID" value="TWT89154.1"/>
    <property type="molecule type" value="Genomic_DNA"/>
</dbReference>